<dbReference type="GeneID" id="70138422"/>
<feature type="transmembrane region" description="Helical" evidence="1">
    <location>
        <begin position="126"/>
        <end position="144"/>
    </location>
</feature>
<keyword evidence="1" id="KW-0812">Transmembrane</keyword>
<dbReference type="InterPro" id="IPR056121">
    <property type="entry name" value="DUF7704"/>
</dbReference>
<feature type="transmembrane region" description="Helical" evidence="1">
    <location>
        <begin position="87"/>
        <end position="106"/>
    </location>
</feature>
<reference evidence="3" key="1">
    <citation type="journal article" date="2021" name="Nat. Commun.">
        <title>Genetic determinants of endophytism in the Arabidopsis root mycobiome.</title>
        <authorList>
            <person name="Mesny F."/>
            <person name="Miyauchi S."/>
            <person name="Thiergart T."/>
            <person name="Pickel B."/>
            <person name="Atanasova L."/>
            <person name="Karlsson M."/>
            <person name="Huettel B."/>
            <person name="Barry K.W."/>
            <person name="Haridas S."/>
            <person name="Chen C."/>
            <person name="Bauer D."/>
            <person name="Andreopoulos W."/>
            <person name="Pangilinan J."/>
            <person name="LaButti K."/>
            <person name="Riley R."/>
            <person name="Lipzen A."/>
            <person name="Clum A."/>
            <person name="Drula E."/>
            <person name="Henrissat B."/>
            <person name="Kohler A."/>
            <person name="Grigoriev I.V."/>
            <person name="Martin F.M."/>
            <person name="Hacquard S."/>
        </authorList>
    </citation>
    <scope>NUCLEOTIDE SEQUENCE</scope>
    <source>
        <strain evidence="3">MPI-SDFR-AT-0073</strain>
    </source>
</reference>
<dbReference type="Pfam" id="PF24803">
    <property type="entry name" value="DUF7704"/>
    <property type="match status" value="1"/>
</dbReference>
<dbReference type="AlphaFoldDB" id="A0A9P8UVR5"/>
<keyword evidence="4" id="KW-1185">Reference proteome</keyword>
<dbReference type="EMBL" id="JAGPXC010000001">
    <property type="protein sequence ID" value="KAH6659263.1"/>
    <property type="molecule type" value="Genomic_DNA"/>
</dbReference>
<dbReference type="PANTHER" id="PTHR37019">
    <property type="entry name" value="CHROMOSOME 1, WHOLE GENOME SHOTGUN SEQUENCE"/>
    <property type="match status" value="1"/>
</dbReference>
<evidence type="ECO:0000313" key="3">
    <source>
        <dbReference type="EMBL" id="KAH6659263.1"/>
    </source>
</evidence>
<sequence length="154" mass="17504">MANGKISELPFLYRFVFLYFEPAAAFIGSLLLHFDPQQFLTTMSPGLKYSALHQVVYDNLGATYVLFAFNEAILLRSTNDLRVWKTLLCGILLCDAIHLYASWGALGGDIFWNPLMWRWEDGVNLGSLWLQAFLRVAFIYDVGFPNPRGKSKSV</sequence>
<proteinExistence type="predicted"/>
<evidence type="ECO:0000313" key="4">
    <source>
        <dbReference type="Proteomes" id="UP000758603"/>
    </source>
</evidence>
<dbReference type="Proteomes" id="UP000758603">
    <property type="component" value="Unassembled WGS sequence"/>
</dbReference>
<organism evidence="3 4">
    <name type="scientific">Truncatella angustata</name>
    <dbReference type="NCBI Taxonomy" id="152316"/>
    <lineage>
        <taxon>Eukaryota</taxon>
        <taxon>Fungi</taxon>
        <taxon>Dikarya</taxon>
        <taxon>Ascomycota</taxon>
        <taxon>Pezizomycotina</taxon>
        <taxon>Sordariomycetes</taxon>
        <taxon>Xylariomycetidae</taxon>
        <taxon>Amphisphaeriales</taxon>
        <taxon>Sporocadaceae</taxon>
        <taxon>Truncatella</taxon>
    </lineage>
</organism>
<protein>
    <recommendedName>
        <fullName evidence="2">DUF7704 domain-containing protein</fullName>
    </recommendedName>
</protein>
<gene>
    <name evidence="3" type="ORF">BKA67DRAFT_9004</name>
</gene>
<feature type="transmembrane region" description="Helical" evidence="1">
    <location>
        <begin position="12"/>
        <end position="34"/>
    </location>
</feature>
<keyword evidence="1" id="KW-1133">Transmembrane helix</keyword>
<dbReference type="OrthoDB" id="3587182at2759"/>
<keyword evidence="1" id="KW-0472">Membrane</keyword>
<feature type="transmembrane region" description="Helical" evidence="1">
    <location>
        <begin position="54"/>
        <end position="75"/>
    </location>
</feature>
<dbReference type="RefSeq" id="XP_045963394.1">
    <property type="nucleotide sequence ID" value="XM_046109531.1"/>
</dbReference>
<name>A0A9P8UVR5_9PEZI</name>
<comment type="caution">
    <text evidence="3">The sequence shown here is derived from an EMBL/GenBank/DDBJ whole genome shotgun (WGS) entry which is preliminary data.</text>
</comment>
<evidence type="ECO:0000256" key="1">
    <source>
        <dbReference type="SAM" id="Phobius"/>
    </source>
</evidence>
<dbReference type="PANTHER" id="PTHR37019:SF1">
    <property type="entry name" value="EXPERA DOMAIN-CONTAINING PROTEIN"/>
    <property type="match status" value="1"/>
</dbReference>
<feature type="domain" description="DUF7704" evidence="2">
    <location>
        <begin position="7"/>
        <end position="142"/>
    </location>
</feature>
<accession>A0A9P8UVR5</accession>
<evidence type="ECO:0000259" key="2">
    <source>
        <dbReference type="Pfam" id="PF24803"/>
    </source>
</evidence>